<keyword evidence="1 2" id="KW-0413">Isomerase</keyword>
<dbReference type="RefSeq" id="WP_058315143.1">
    <property type="nucleotide sequence ID" value="NZ_CYTO01000020.1"/>
</dbReference>
<evidence type="ECO:0000256" key="1">
    <source>
        <dbReference type="ARBA" id="ARBA00023235"/>
    </source>
</evidence>
<dbReference type="AlphaFoldDB" id="A0A0P1J894"/>
<accession>A0A0P1J894</accession>
<evidence type="ECO:0000259" key="4">
    <source>
        <dbReference type="Pfam" id="PF01261"/>
    </source>
</evidence>
<dbReference type="GO" id="GO:0046487">
    <property type="term" value="P:glyoxylate metabolic process"/>
    <property type="evidence" value="ECO:0007669"/>
    <property type="project" value="TreeGrafter"/>
</dbReference>
<dbReference type="Pfam" id="PF01261">
    <property type="entry name" value="AP_endonuc_2"/>
    <property type="match status" value="1"/>
</dbReference>
<dbReference type="STRING" id="1715691.TA5113_02000"/>
<protein>
    <submittedName>
        <fullName evidence="5">Putative hydroxypyruvate isomerase YgbM</fullName>
        <ecNumber evidence="5">5.3.1.22</ecNumber>
    </submittedName>
</protein>
<dbReference type="EC" id="5.3.1.22" evidence="5"/>
<dbReference type="PANTHER" id="PTHR43489">
    <property type="entry name" value="ISOMERASE"/>
    <property type="match status" value="1"/>
</dbReference>
<evidence type="ECO:0000256" key="2">
    <source>
        <dbReference type="PIRNR" id="PIRNR006241"/>
    </source>
</evidence>
<sequence>MKFSANLGFLWTEHSLPDAIRAAKAAGFDAVECHWPYAVPVGEVAAALEETGLKMLGLNTRQGNPGENGLSALPGRSKDARAAVDEALAYAAALNTPNVHVMAGFAEGPDAHAAFVDTLKYASAKAAPLGITILIEPLNSYAAPGYFLTTTDQAVAIMDEVGADNIRLMFDCYHVQLMEGDICNRLTKLMPKIGHVQFAGVPSRGEPDQGELNYSFIFDHLKSLSYAQPLGAEYKPSGPTDASLDWMASLR</sequence>
<evidence type="ECO:0000313" key="5">
    <source>
        <dbReference type="EMBL" id="CUK26218.1"/>
    </source>
</evidence>
<gene>
    <name evidence="5" type="primary">ygbM</name>
    <name evidence="5" type="ORF">TA5114_02025</name>
</gene>
<dbReference type="PIRSF" id="PIRSF006241">
    <property type="entry name" value="HyI"/>
    <property type="match status" value="1"/>
</dbReference>
<dbReference type="InterPro" id="IPR013022">
    <property type="entry name" value="Xyl_isomerase-like_TIM-brl"/>
</dbReference>
<dbReference type="EMBL" id="CYUE01000020">
    <property type="protein sequence ID" value="CUK26218.1"/>
    <property type="molecule type" value="Genomic_DNA"/>
</dbReference>
<dbReference type="InterPro" id="IPR026040">
    <property type="entry name" value="HyI-like"/>
</dbReference>
<feature type="active site" description="Proton donor/acceptor" evidence="3">
    <location>
        <position position="136"/>
    </location>
</feature>
<dbReference type="Gene3D" id="3.20.20.150">
    <property type="entry name" value="Divalent-metal-dependent TIM barrel enzymes"/>
    <property type="match status" value="1"/>
</dbReference>
<comment type="similarity">
    <text evidence="2">Belongs to the hyi family.</text>
</comment>
<dbReference type="InterPro" id="IPR036237">
    <property type="entry name" value="Xyl_isomerase-like_sf"/>
</dbReference>
<proteinExistence type="inferred from homology"/>
<reference evidence="6" key="1">
    <citation type="submission" date="2015-09" db="EMBL/GenBank/DDBJ databases">
        <authorList>
            <person name="Rodrigo-Torres Lidia"/>
            <person name="Arahal R.David."/>
        </authorList>
    </citation>
    <scope>NUCLEOTIDE SEQUENCE [LARGE SCALE GENOMIC DNA]</scope>
    <source>
        <strain evidence="6">CECT 5114</strain>
    </source>
</reference>
<feature type="active site" description="Proton donor/acceptor" evidence="3">
    <location>
        <position position="233"/>
    </location>
</feature>
<dbReference type="GO" id="GO:0008903">
    <property type="term" value="F:hydroxypyruvate isomerase activity"/>
    <property type="evidence" value="ECO:0007669"/>
    <property type="project" value="UniProtKB-EC"/>
</dbReference>
<feature type="domain" description="Xylose isomerase-like TIM barrel" evidence="4">
    <location>
        <begin position="20"/>
        <end position="249"/>
    </location>
</feature>
<organism evidence="5 6">
    <name type="scientific">Cognatishimia activa</name>
    <dbReference type="NCBI Taxonomy" id="1715691"/>
    <lineage>
        <taxon>Bacteria</taxon>
        <taxon>Pseudomonadati</taxon>
        <taxon>Pseudomonadota</taxon>
        <taxon>Alphaproteobacteria</taxon>
        <taxon>Rhodobacterales</taxon>
        <taxon>Paracoccaceae</taxon>
        <taxon>Cognatishimia</taxon>
    </lineage>
</organism>
<name>A0A0P1J894_9RHOB</name>
<keyword evidence="6" id="KW-1185">Reference proteome</keyword>
<dbReference type="SUPFAM" id="SSF51658">
    <property type="entry name" value="Xylose isomerase-like"/>
    <property type="match status" value="1"/>
</dbReference>
<dbReference type="OrthoDB" id="9786584at2"/>
<dbReference type="PANTHER" id="PTHR43489:SF6">
    <property type="entry name" value="HYDROXYPYRUVATE ISOMERASE-RELATED"/>
    <property type="match status" value="1"/>
</dbReference>
<evidence type="ECO:0000256" key="3">
    <source>
        <dbReference type="PIRSR" id="PIRSR006241-50"/>
    </source>
</evidence>
<keyword evidence="5" id="KW-0670">Pyruvate</keyword>
<dbReference type="FunFam" id="3.20.20.150:FF:000007">
    <property type="entry name" value="Hydroxypyruvate isomerase"/>
    <property type="match status" value="1"/>
</dbReference>
<dbReference type="Proteomes" id="UP000051184">
    <property type="component" value="Unassembled WGS sequence"/>
</dbReference>
<evidence type="ECO:0000313" key="6">
    <source>
        <dbReference type="Proteomes" id="UP000051184"/>
    </source>
</evidence>
<dbReference type="InterPro" id="IPR050417">
    <property type="entry name" value="Sugar_Epim/Isomerase"/>
</dbReference>